<feature type="transmembrane region" description="Helical" evidence="1">
    <location>
        <begin position="407"/>
        <end position="430"/>
    </location>
</feature>
<feature type="transmembrane region" description="Helical" evidence="1">
    <location>
        <begin position="93"/>
        <end position="113"/>
    </location>
</feature>
<reference evidence="2 3" key="1">
    <citation type="submission" date="2016-12" db="EMBL/GenBank/DDBJ databases">
        <title>The draft genome sequence of Actinophytocola sp. 11-183.</title>
        <authorList>
            <person name="Wang W."/>
            <person name="Yuan L."/>
        </authorList>
    </citation>
    <scope>NUCLEOTIDE SEQUENCE [LARGE SCALE GENOMIC DNA]</scope>
    <source>
        <strain evidence="2 3">11-183</strain>
    </source>
</reference>
<feature type="transmembrane region" description="Helical" evidence="1">
    <location>
        <begin position="516"/>
        <end position="537"/>
    </location>
</feature>
<protein>
    <submittedName>
        <fullName evidence="2">ABC transporter permease</fullName>
    </submittedName>
</protein>
<feature type="transmembrane region" description="Helical" evidence="1">
    <location>
        <begin position="205"/>
        <end position="225"/>
    </location>
</feature>
<evidence type="ECO:0000313" key="3">
    <source>
        <dbReference type="Proteomes" id="UP000185596"/>
    </source>
</evidence>
<sequence>MPTPARVGSGGWRTGFTGTTALLRLALRRDRVLATCWILVFVAMAAGSAAASQGVYPTQQARVRAASAINDTPAMVALYGRVFDPTSLGAVSLIKLGAFGAALVALVAIFSVVRHTRGEEEAGRLELVGAAVVGRYSALTAALLLAIGTSIVLALLTALSLVGAGLPADGALAFGLSWAGAGVAFAAIGALAAQVTESARTANGIGAAVLAVAYLLRATGDVTGVDDSTWPSWLSPIGWAQQVRPFAGDRWWVLVNLLVFAALVAAAAYALVARRDHGAGLVAARPGRAAAQPRLRSPLALAARLHRGALVGWLVGMALGGLLFGSIASQVGALADTPEAREMIRRLGGERGLTDAFLATELGILGVVVAAYGISAALRMRGEETAGRLEPVLATGVGRLRWAASHVIVALGGAALLLVTVGLGAGFAHGAATENFGEIGRVLAAALVQLPAVWVLTGITVLLVGAAPRLAVLSWAALVLFLLLGQLGSLMRLPGWMIDLSPFGHTPKLPGAELELTPLVSLTLIAAILLTVGLSAFRRRDIG</sequence>
<name>A0A1Q8CRZ4_9PSEU</name>
<dbReference type="Proteomes" id="UP000185596">
    <property type="component" value="Unassembled WGS sequence"/>
</dbReference>
<feature type="transmembrane region" description="Helical" evidence="1">
    <location>
        <begin position="355"/>
        <end position="378"/>
    </location>
</feature>
<keyword evidence="1" id="KW-0472">Membrane</keyword>
<dbReference type="AlphaFoldDB" id="A0A1Q8CRZ4"/>
<keyword evidence="1" id="KW-0812">Transmembrane</keyword>
<dbReference type="EMBL" id="MSIE01000021">
    <property type="protein sequence ID" value="OLF17128.1"/>
    <property type="molecule type" value="Genomic_DNA"/>
</dbReference>
<gene>
    <name evidence="2" type="ORF">BU204_13245</name>
</gene>
<comment type="caution">
    <text evidence="2">The sequence shown here is derived from an EMBL/GenBank/DDBJ whole genome shotgun (WGS) entry which is preliminary data.</text>
</comment>
<keyword evidence="1" id="KW-1133">Transmembrane helix</keyword>
<accession>A0A1Q8CRZ4</accession>
<evidence type="ECO:0000256" key="1">
    <source>
        <dbReference type="SAM" id="Phobius"/>
    </source>
</evidence>
<feature type="transmembrane region" description="Helical" evidence="1">
    <location>
        <begin position="251"/>
        <end position="272"/>
    </location>
</feature>
<keyword evidence="3" id="KW-1185">Reference proteome</keyword>
<feature type="transmembrane region" description="Helical" evidence="1">
    <location>
        <begin position="472"/>
        <end position="496"/>
    </location>
</feature>
<organism evidence="2 3">
    <name type="scientific">Actinophytocola xanthii</name>
    <dbReference type="NCBI Taxonomy" id="1912961"/>
    <lineage>
        <taxon>Bacteria</taxon>
        <taxon>Bacillati</taxon>
        <taxon>Actinomycetota</taxon>
        <taxon>Actinomycetes</taxon>
        <taxon>Pseudonocardiales</taxon>
        <taxon>Pseudonocardiaceae</taxon>
    </lineage>
</organism>
<feature type="transmembrane region" description="Helical" evidence="1">
    <location>
        <begin position="442"/>
        <end position="465"/>
    </location>
</feature>
<dbReference type="STRING" id="1912961.BU204_13245"/>
<feature type="transmembrane region" description="Helical" evidence="1">
    <location>
        <begin position="32"/>
        <end position="51"/>
    </location>
</feature>
<feature type="transmembrane region" description="Helical" evidence="1">
    <location>
        <begin position="133"/>
        <end position="159"/>
    </location>
</feature>
<evidence type="ECO:0000313" key="2">
    <source>
        <dbReference type="EMBL" id="OLF17128.1"/>
    </source>
</evidence>
<proteinExistence type="predicted"/>
<feature type="transmembrane region" description="Helical" evidence="1">
    <location>
        <begin position="171"/>
        <end position="193"/>
    </location>
</feature>
<feature type="transmembrane region" description="Helical" evidence="1">
    <location>
        <begin position="310"/>
        <end position="335"/>
    </location>
</feature>